<dbReference type="InterPro" id="IPR007391">
    <property type="entry name" value="Vancomycin_resist_VanW"/>
</dbReference>
<accession>W0E994</accession>
<dbReference type="HOGENOM" id="CLU_011572_2_1_9"/>
<evidence type="ECO:0000259" key="2">
    <source>
        <dbReference type="PROSITE" id="PS51109"/>
    </source>
</evidence>
<dbReference type="PROSITE" id="PS51109">
    <property type="entry name" value="G5"/>
    <property type="match status" value="1"/>
</dbReference>
<dbReference type="InterPro" id="IPR011098">
    <property type="entry name" value="G5_dom"/>
</dbReference>
<organism evidence="3 4">
    <name type="scientific">Desulfitobacterium metallireducens DSM 15288</name>
    <dbReference type="NCBI Taxonomy" id="871968"/>
    <lineage>
        <taxon>Bacteria</taxon>
        <taxon>Bacillati</taxon>
        <taxon>Bacillota</taxon>
        <taxon>Clostridia</taxon>
        <taxon>Eubacteriales</taxon>
        <taxon>Desulfitobacteriaceae</taxon>
        <taxon>Desulfitobacterium</taxon>
    </lineage>
</organism>
<dbReference type="RefSeq" id="WP_006716018.1">
    <property type="nucleotide sequence ID" value="NZ_CP007032.1"/>
</dbReference>
<gene>
    <name evidence="3" type="ORF">DESME_10680</name>
</gene>
<sequence>MQIISILLFSLTLLVIPGCNQGNVIPWKMDTSQVPSSVSHNTLSEGTSLEGLELSGVTAQEAQTMIKDWEGDKLAQNILLVYNEKEVSVTLKELGLALDFNTVWEKLWTKPGQRIESVLKLDPIQAHQILQEKLADLNRSAVDASYTIDNDQFVIIPAVPGQVVQIDAILDKLRNQSFATLPKQVEIPVADVAALKTTEQLQTLAFNGIVGEYTTQFNVKDKNRSANLVAAAKKLDKTLLMPGATLSFNETIGPRTAETGYKDAYIIINNEYVRGIGGGICQVSSTLYSAAVLANLPIVERYPHAVVISYIPLGQDATVNYPNLDFKFKNDTSSLLYIRTEVKNGMMTVRIYGKKTGKTVRFEQKIEKETDFQTIMRVDSSLPPGKVVQDQAGYKGYIVQTYRIVKDASGMESKLLLSRDEYAPTHKILRVGAD</sequence>
<reference evidence="3 4" key="1">
    <citation type="submission" date="2013-12" db="EMBL/GenBank/DDBJ databases">
        <authorList>
            <consortium name="DOE Joint Genome Institute"/>
            <person name="Smidt H."/>
            <person name="Huntemann M."/>
            <person name="Han J."/>
            <person name="Chen A."/>
            <person name="Kyrpides N."/>
            <person name="Mavromatis K."/>
            <person name="Markowitz V."/>
            <person name="Palaniappan K."/>
            <person name="Ivanova N."/>
            <person name="Schaumberg A."/>
            <person name="Pati A."/>
            <person name="Liolios K."/>
            <person name="Nordberg H.P."/>
            <person name="Cantor M.N."/>
            <person name="Hua S.X."/>
            <person name="Woyke T."/>
        </authorList>
    </citation>
    <scope>NUCLEOTIDE SEQUENCE [LARGE SCALE GENOMIC DNA]</scope>
    <source>
        <strain evidence="4">DSM 15288</strain>
    </source>
</reference>
<dbReference type="STRING" id="871968.DESME_10680"/>
<dbReference type="Gene3D" id="2.20.230.10">
    <property type="entry name" value="Resuscitation-promoting factor rpfb"/>
    <property type="match status" value="1"/>
</dbReference>
<evidence type="ECO:0000313" key="4">
    <source>
        <dbReference type="Proteomes" id="UP000010847"/>
    </source>
</evidence>
<dbReference type="OrthoDB" id="9797191at2"/>
<protein>
    <submittedName>
        <fullName evidence="3">Vancomycin resistance protein</fullName>
    </submittedName>
</protein>
<dbReference type="eggNOG" id="COG2720">
    <property type="taxonomic scope" value="Bacteria"/>
</dbReference>
<dbReference type="PANTHER" id="PTHR35788:SF1">
    <property type="entry name" value="EXPORTED PROTEIN"/>
    <property type="match status" value="1"/>
</dbReference>
<dbReference type="SMART" id="SM01208">
    <property type="entry name" value="G5"/>
    <property type="match status" value="1"/>
</dbReference>
<dbReference type="Pfam" id="PF12229">
    <property type="entry name" value="PG_binding_4"/>
    <property type="match status" value="1"/>
</dbReference>
<dbReference type="Pfam" id="PF07501">
    <property type="entry name" value="G5"/>
    <property type="match status" value="1"/>
</dbReference>
<name>W0E994_9FIRM</name>
<feature type="domain" description="G5" evidence="2">
    <location>
        <begin position="356"/>
        <end position="434"/>
    </location>
</feature>
<dbReference type="InterPro" id="IPR022029">
    <property type="entry name" value="YoaR-like_PG-bd"/>
</dbReference>
<dbReference type="Pfam" id="PF04294">
    <property type="entry name" value="VanW"/>
    <property type="match status" value="1"/>
</dbReference>
<proteinExistence type="predicted"/>
<evidence type="ECO:0000313" key="3">
    <source>
        <dbReference type="EMBL" id="AHF07440.1"/>
    </source>
</evidence>
<dbReference type="EMBL" id="CP007032">
    <property type="protein sequence ID" value="AHF07440.1"/>
    <property type="molecule type" value="Genomic_DNA"/>
</dbReference>
<keyword evidence="1" id="KW-0732">Signal</keyword>
<dbReference type="AlphaFoldDB" id="W0E994"/>
<keyword evidence="4" id="KW-1185">Reference proteome</keyword>
<evidence type="ECO:0000256" key="1">
    <source>
        <dbReference type="ARBA" id="ARBA00022729"/>
    </source>
</evidence>
<dbReference type="PANTHER" id="PTHR35788">
    <property type="entry name" value="EXPORTED PROTEIN-RELATED"/>
    <property type="match status" value="1"/>
</dbReference>
<dbReference type="KEGG" id="dmt:DESME_10680"/>
<dbReference type="InterPro" id="IPR052913">
    <property type="entry name" value="Glycopeptide_resist_protein"/>
</dbReference>
<dbReference type="Proteomes" id="UP000010847">
    <property type="component" value="Chromosome"/>
</dbReference>